<reference evidence="2 3" key="1">
    <citation type="submission" date="2024-06" db="EMBL/GenBank/DDBJ databases">
        <title>The Natural Products Discovery Center: Release of the First 8490 Sequenced Strains for Exploring Actinobacteria Biosynthetic Diversity.</title>
        <authorList>
            <person name="Kalkreuter E."/>
            <person name="Kautsar S.A."/>
            <person name="Yang D."/>
            <person name="Bader C.D."/>
            <person name="Teijaro C.N."/>
            <person name="Fluegel L."/>
            <person name="Davis C.M."/>
            <person name="Simpson J.R."/>
            <person name="Lauterbach L."/>
            <person name="Steele A.D."/>
            <person name="Gui C."/>
            <person name="Meng S."/>
            <person name="Li G."/>
            <person name="Viehrig K."/>
            <person name="Ye F."/>
            <person name="Su P."/>
            <person name="Kiefer A.F."/>
            <person name="Nichols A."/>
            <person name="Cepeda A.J."/>
            <person name="Yan W."/>
            <person name="Fan B."/>
            <person name="Jiang Y."/>
            <person name="Adhikari A."/>
            <person name="Zheng C.-J."/>
            <person name="Schuster L."/>
            <person name="Cowan T.M."/>
            <person name="Smanski M.J."/>
            <person name="Chevrette M.G."/>
            <person name="De Carvalho L.P.S."/>
            <person name="Shen B."/>
        </authorList>
    </citation>
    <scope>NUCLEOTIDE SEQUENCE [LARGE SCALE GENOMIC DNA]</scope>
    <source>
        <strain evidence="2 3">NPDC048946</strain>
    </source>
</reference>
<dbReference type="SUPFAM" id="SSF54593">
    <property type="entry name" value="Glyoxalase/Bleomycin resistance protein/Dihydroxybiphenyl dioxygenase"/>
    <property type="match status" value="1"/>
</dbReference>
<proteinExistence type="predicted"/>
<dbReference type="EMBL" id="JBEZFP010000199">
    <property type="protein sequence ID" value="MEU8139775.1"/>
    <property type="molecule type" value="Genomic_DNA"/>
</dbReference>
<dbReference type="Proteomes" id="UP001551482">
    <property type="component" value="Unassembled WGS sequence"/>
</dbReference>
<name>A0ABV3DVL9_9ACTN</name>
<comment type="caution">
    <text evidence="2">The sequence shown here is derived from an EMBL/GenBank/DDBJ whole genome shotgun (WGS) entry which is preliminary data.</text>
</comment>
<evidence type="ECO:0000313" key="3">
    <source>
        <dbReference type="Proteomes" id="UP001551482"/>
    </source>
</evidence>
<evidence type="ECO:0000259" key="1">
    <source>
        <dbReference type="Pfam" id="PF18029"/>
    </source>
</evidence>
<dbReference type="InterPro" id="IPR041581">
    <property type="entry name" value="Glyoxalase_6"/>
</dbReference>
<dbReference type="PANTHER" id="PTHR35908">
    <property type="entry name" value="HYPOTHETICAL FUSION PROTEIN"/>
    <property type="match status" value="1"/>
</dbReference>
<feature type="domain" description="Glyoxalase-like" evidence="1">
    <location>
        <begin position="8"/>
        <end position="126"/>
    </location>
</feature>
<dbReference type="RefSeq" id="WP_358364138.1">
    <property type="nucleotide sequence ID" value="NZ_JBEZFP010000199.1"/>
</dbReference>
<keyword evidence="3" id="KW-1185">Reference proteome</keyword>
<sequence length="132" mass="14641">MASVWTELLIDCEDPHRLAEFWRAVLGYAHIEEDKDGDVLISDVARTPEARSSGAFPPALLFQRVPDGPKKAKNRLHIDLTPNDRTRDAEVERVLALGATRVDIGQGEKVSWTVLADPEGNEFCVLRGYVGT</sequence>
<dbReference type="Pfam" id="PF18029">
    <property type="entry name" value="Glyoxalase_6"/>
    <property type="match status" value="1"/>
</dbReference>
<accession>A0ABV3DVL9</accession>
<organism evidence="2 3">
    <name type="scientific">Streptodolium elevatio</name>
    <dbReference type="NCBI Taxonomy" id="3157996"/>
    <lineage>
        <taxon>Bacteria</taxon>
        <taxon>Bacillati</taxon>
        <taxon>Actinomycetota</taxon>
        <taxon>Actinomycetes</taxon>
        <taxon>Kitasatosporales</taxon>
        <taxon>Streptomycetaceae</taxon>
        <taxon>Streptodolium</taxon>
    </lineage>
</organism>
<evidence type="ECO:0000313" key="2">
    <source>
        <dbReference type="EMBL" id="MEU8139775.1"/>
    </source>
</evidence>
<protein>
    <submittedName>
        <fullName evidence="2">VOC family protein</fullName>
    </submittedName>
</protein>
<dbReference type="PANTHER" id="PTHR35908:SF1">
    <property type="entry name" value="CONSERVED PROTEIN"/>
    <property type="match status" value="1"/>
</dbReference>
<dbReference type="Gene3D" id="3.10.180.10">
    <property type="entry name" value="2,3-Dihydroxybiphenyl 1,2-Dioxygenase, domain 1"/>
    <property type="match status" value="1"/>
</dbReference>
<gene>
    <name evidence="2" type="ORF">AB0C36_40560</name>
</gene>
<dbReference type="InterPro" id="IPR029068">
    <property type="entry name" value="Glyas_Bleomycin-R_OHBP_Dase"/>
</dbReference>